<keyword evidence="1" id="KW-0813">Transport</keyword>
<dbReference type="GO" id="GO:0005886">
    <property type="term" value="C:plasma membrane"/>
    <property type="evidence" value="ECO:0007669"/>
    <property type="project" value="UniProtKB-SubCell"/>
</dbReference>
<organism evidence="2 3">
    <name type="scientific">Candidatus Accumulibacter affinis</name>
    <dbReference type="NCBI Taxonomy" id="2954384"/>
    <lineage>
        <taxon>Bacteria</taxon>
        <taxon>Pseudomonadati</taxon>
        <taxon>Pseudomonadota</taxon>
        <taxon>Betaproteobacteria</taxon>
        <taxon>Candidatus Accumulibacter</taxon>
    </lineage>
</organism>
<dbReference type="AlphaFoldDB" id="A0A935W2V7"/>
<evidence type="ECO:0000256" key="1">
    <source>
        <dbReference type="HAMAP-Rule" id="MF_02088"/>
    </source>
</evidence>
<keyword evidence="1" id="KW-0812">Transmembrane</keyword>
<keyword evidence="1" id="KW-0997">Cell inner membrane</keyword>
<dbReference type="PANTHER" id="PTHR34300:SF2">
    <property type="entry name" value="QUEUOSINE PRECURSOR TRANSPORTER-RELATED"/>
    <property type="match status" value="1"/>
</dbReference>
<comment type="similarity">
    <text evidence="1">Belongs to the vitamin uptake transporter (VUT/ECF) (TC 2.A.88) family. Q precursor transporter subfamily.</text>
</comment>
<comment type="function">
    <text evidence="1">Involved in the import of queuosine (Q) precursors, required for Q precursor salvage.</text>
</comment>
<feature type="transmembrane region" description="Helical" evidence="1">
    <location>
        <begin position="124"/>
        <end position="145"/>
    </location>
</feature>
<reference evidence="2 3" key="1">
    <citation type="submission" date="2020-10" db="EMBL/GenBank/DDBJ databases">
        <title>Connecting structure to function with the recovery of over 1000 high-quality activated sludge metagenome-assembled genomes encoding full-length rRNA genes using long-read sequencing.</title>
        <authorList>
            <person name="Singleton C.M."/>
            <person name="Petriglieri F."/>
            <person name="Kristensen J.M."/>
            <person name="Kirkegaard R.H."/>
            <person name="Michaelsen T.Y."/>
            <person name="Andersen M.H."/>
            <person name="Karst S.M."/>
            <person name="Dueholm M.S."/>
            <person name="Nielsen P.H."/>
            <person name="Albertsen M."/>
        </authorList>
    </citation>
    <scope>NUCLEOTIDE SEQUENCE [LARGE SCALE GENOMIC DNA]</scope>
    <source>
        <strain evidence="2">Fred_18-Q3-R57-64_BAT3C.720</strain>
    </source>
</reference>
<feature type="transmembrane region" description="Helical" evidence="1">
    <location>
        <begin position="18"/>
        <end position="36"/>
    </location>
</feature>
<keyword evidence="1" id="KW-1133">Transmembrane helix</keyword>
<comment type="subcellular location">
    <subcellularLocation>
        <location evidence="1">Cell inner membrane</location>
        <topology evidence="1">Multi-pass membrane protein</topology>
    </subcellularLocation>
</comment>
<evidence type="ECO:0000313" key="3">
    <source>
        <dbReference type="Proteomes" id="UP000706151"/>
    </source>
</evidence>
<evidence type="ECO:0000313" key="2">
    <source>
        <dbReference type="EMBL" id="MBK7953427.1"/>
    </source>
</evidence>
<dbReference type="Proteomes" id="UP000706151">
    <property type="component" value="Unassembled WGS sequence"/>
</dbReference>
<comment type="caution">
    <text evidence="2">The sequence shown here is derived from an EMBL/GenBank/DDBJ whole genome shotgun (WGS) entry which is preliminary data.</text>
</comment>
<keyword evidence="1" id="KW-0472">Membrane</keyword>
<feature type="transmembrane region" description="Helical" evidence="1">
    <location>
        <begin position="48"/>
        <end position="71"/>
    </location>
</feature>
<dbReference type="HAMAP" id="MF_02088">
    <property type="entry name" value="Q_prec_transport"/>
    <property type="match status" value="1"/>
</dbReference>
<dbReference type="EMBL" id="JADJOT010000004">
    <property type="protein sequence ID" value="MBK7953427.1"/>
    <property type="molecule type" value="Genomic_DNA"/>
</dbReference>
<dbReference type="GO" id="GO:0022857">
    <property type="term" value="F:transmembrane transporter activity"/>
    <property type="evidence" value="ECO:0007669"/>
    <property type="project" value="UniProtKB-UniRule"/>
</dbReference>
<dbReference type="Pfam" id="PF02592">
    <property type="entry name" value="Vut_1"/>
    <property type="match status" value="1"/>
</dbReference>
<dbReference type="PANTHER" id="PTHR34300">
    <property type="entry name" value="QUEUOSINE PRECURSOR TRANSPORTER-RELATED"/>
    <property type="match status" value="1"/>
</dbReference>
<name>A0A935W2V7_9PROT</name>
<dbReference type="InterPro" id="IPR003744">
    <property type="entry name" value="YhhQ"/>
</dbReference>
<protein>
    <recommendedName>
        <fullName evidence="1">Probable queuosine precursor transporter</fullName>
        <shortName evidence="1">Q precursor transporter</shortName>
    </recommendedName>
</protein>
<gene>
    <name evidence="2" type="ORF">IPK02_05345</name>
</gene>
<accession>A0A935W2V7</accession>
<dbReference type="NCBIfam" id="TIGR00697">
    <property type="entry name" value="queuosine precursor transporter"/>
    <property type="match status" value="1"/>
</dbReference>
<proteinExistence type="inferred from homology"/>
<feature type="transmembrane region" description="Helical" evidence="1">
    <location>
        <begin position="83"/>
        <end position="104"/>
    </location>
</feature>
<keyword evidence="1" id="KW-1003">Cell membrane</keyword>
<sequence>MQTRQPPPKPPSRHSYRYYDLVMAAFVAVYLCSNLIGPAKAAQVTLPLFGPVTFGAGVLFFPISYIFGDILTEVYGYARARRVIWAGFAAMAFASLMASVIVHLPPAPEWQNQAAYEIAFGSTWRIVVASLIAFFCGEFVNSFILAKMKILTRGRWLWTRTIGSTIVGEGVDSALFYPLAFYNSGLIPNEILWQVMLSQFVVKVMVEVVFTPLTYKIVAALKRAENEDYYDLQTDFTPFSLKT</sequence>